<keyword evidence="2" id="KW-1185">Reference proteome</keyword>
<comment type="caution">
    <text evidence="1">The sequence shown here is derived from an EMBL/GenBank/DDBJ whole genome shotgun (WGS) entry which is preliminary data.</text>
</comment>
<sequence>MGLIDVPVFESSSDEIDVPRMRNPKKIRARNAAIEPAIKLLLTLRFFASGSMLLTVGDFVGISKASACVAAKQVSQAIASLANQYIKMPISPEEKQAAKEKFYNIARMRVSLEKSKTIIVAAAVLHNLAIEENNNLPPEIQINDDEPDQPIMQQDVINSNNNNVRRNAIIQNHFANLL</sequence>
<proteinExistence type="predicted"/>
<organism evidence="1 2">
    <name type="scientific">Molorchus minor</name>
    <dbReference type="NCBI Taxonomy" id="1323400"/>
    <lineage>
        <taxon>Eukaryota</taxon>
        <taxon>Metazoa</taxon>
        <taxon>Ecdysozoa</taxon>
        <taxon>Arthropoda</taxon>
        <taxon>Hexapoda</taxon>
        <taxon>Insecta</taxon>
        <taxon>Pterygota</taxon>
        <taxon>Neoptera</taxon>
        <taxon>Endopterygota</taxon>
        <taxon>Coleoptera</taxon>
        <taxon>Polyphaga</taxon>
        <taxon>Cucujiformia</taxon>
        <taxon>Chrysomeloidea</taxon>
        <taxon>Cerambycidae</taxon>
        <taxon>Lamiinae</taxon>
        <taxon>Monochamini</taxon>
        <taxon>Molorchus</taxon>
    </lineage>
</organism>
<gene>
    <name evidence="1" type="ORF">NQ317_005844</name>
</gene>
<dbReference type="EMBL" id="JAPWTJ010001298">
    <property type="protein sequence ID" value="KAJ8972804.1"/>
    <property type="molecule type" value="Genomic_DNA"/>
</dbReference>
<protein>
    <recommendedName>
        <fullName evidence="3">Nuclease HARBI1</fullName>
    </recommendedName>
</protein>
<evidence type="ECO:0000313" key="2">
    <source>
        <dbReference type="Proteomes" id="UP001162164"/>
    </source>
</evidence>
<name>A0ABQ9J4A3_9CUCU</name>
<evidence type="ECO:0008006" key="3">
    <source>
        <dbReference type="Google" id="ProtNLM"/>
    </source>
</evidence>
<evidence type="ECO:0000313" key="1">
    <source>
        <dbReference type="EMBL" id="KAJ8972804.1"/>
    </source>
</evidence>
<reference evidence="1" key="1">
    <citation type="journal article" date="2023" name="Insect Mol. Biol.">
        <title>Genome sequencing provides insights into the evolution of gene families encoding plant cell wall-degrading enzymes in longhorned beetles.</title>
        <authorList>
            <person name="Shin N.R."/>
            <person name="Okamura Y."/>
            <person name="Kirsch R."/>
            <person name="Pauchet Y."/>
        </authorList>
    </citation>
    <scope>NUCLEOTIDE SEQUENCE</scope>
    <source>
        <strain evidence="1">MMC_N1</strain>
    </source>
</reference>
<accession>A0ABQ9J4A3</accession>
<dbReference type="Proteomes" id="UP001162164">
    <property type="component" value="Unassembled WGS sequence"/>
</dbReference>